<protein>
    <recommendedName>
        <fullName evidence="8">Esterase</fullName>
    </recommendedName>
</protein>
<accession>A0A0E0JFK1</accession>
<dbReference type="SUPFAM" id="SSF52266">
    <property type="entry name" value="SGNH hydrolase"/>
    <property type="match status" value="1"/>
</dbReference>
<evidence type="ECO:0000256" key="2">
    <source>
        <dbReference type="ARBA" id="ARBA00022729"/>
    </source>
</evidence>
<evidence type="ECO:0000256" key="1">
    <source>
        <dbReference type="ARBA" id="ARBA00008668"/>
    </source>
</evidence>
<dbReference type="Pfam" id="PF00657">
    <property type="entry name" value="Lipase_GDSL"/>
    <property type="match status" value="1"/>
</dbReference>
<reference evidence="6" key="1">
    <citation type="submission" date="2015-04" db="UniProtKB">
        <authorList>
            <consortium name="EnsemblPlants"/>
        </authorList>
    </citation>
    <scope>IDENTIFICATION</scope>
</reference>
<dbReference type="InterPro" id="IPR036514">
    <property type="entry name" value="SGNH_hydro_sf"/>
</dbReference>
<evidence type="ECO:0000313" key="6">
    <source>
        <dbReference type="EnsemblPlants" id="OPUNC01G07030.2"/>
    </source>
</evidence>
<reference evidence="6" key="2">
    <citation type="submission" date="2018-05" db="EMBL/GenBank/DDBJ databases">
        <title>OpunRS2 (Oryza punctata Reference Sequence Version 2).</title>
        <authorList>
            <person name="Zhang J."/>
            <person name="Kudrna D."/>
            <person name="Lee S."/>
            <person name="Talag J."/>
            <person name="Welchert J."/>
            <person name="Wing R.A."/>
        </authorList>
    </citation>
    <scope>NUCLEOTIDE SEQUENCE [LARGE SCALE GENOMIC DNA]</scope>
</reference>
<proteinExistence type="inferred from homology"/>
<dbReference type="InterPro" id="IPR001087">
    <property type="entry name" value="GDSL"/>
</dbReference>
<name>A0A0E0JFK1_ORYPU</name>
<dbReference type="Gene3D" id="3.40.50.1110">
    <property type="entry name" value="SGNH hydrolase"/>
    <property type="match status" value="1"/>
</dbReference>
<evidence type="ECO:0000313" key="7">
    <source>
        <dbReference type="Proteomes" id="UP000026962"/>
    </source>
</evidence>
<dbReference type="PANTHER" id="PTHR22835:SF681">
    <property type="entry name" value="OS01G0216300 PROTEIN"/>
    <property type="match status" value="1"/>
</dbReference>
<evidence type="ECO:0000256" key="4">
    <source>
        <dbReference type="ARBA" id="ARBA00023180"/>
    </source>
</evidence>
<keyword evidence="4" id="KW-0325">Glycoprotein</keyword>
<dbReference type="InterPro" id="IPR035669">
    <property type="entry name" value="SGNH_plant_lipase-like"/>
</dbReference>
<keyword evidence="2" id="KW-0732">Signal</keyword>
<dbReference type="PANTHER" id="PTHR22835">
    <property type="entry name" value="ZINC FINGER FYVE DOMAIN CONTAINING PROTEIN"/>
    <property type="match status" value="1"/>
</dbReference>
<dbReference type="CDD" id="cd01837">
    <property type="entry name" value="SGNH_plant_lipase_like"/>
    <property type="match status" value="1"/>
</dbReference>
<sequence length="463" mass="50182">MRFDLPGRPRRRQPRPATHGTALSRSRPRAVGEATVNAGKNTPQRPKLGVGQKPKLTMEHSPSNRATFLLLLIGCTHYAQANDPGHHMIDSIFSFGNSYSDTGNFVKLAAPLLPVIPLNNLPYGETFFGHPTGRASNGRLIIDFIAGHFGVPFVPPYLGQVQNFTHGANFAVVGATALDLAFFQKNNITSVPPFNSSLSVQLEWFHKLKPTLCSTTQGCKYYFETSLFFMGEFGGNDYIFLFAAGKTVNEVISYYVPKVIGAISAGVEAVIEEGAKYVVVPGQQPTGCIPVVLTPYASPNATDYDAGTGCLRRFNELARYHNAALFAAVSLLRRKYPSATVVFADYYEPVIKFMQKPDKFAGRLAASPHHESKPFSGSSKLRACCGGGGPYNYNATVACGLPGTSACPNPATSINWDGIHLTEAAYGHIAACWLHGPHAHPPILATVRRTIQAYHAKGIRKIV</sequence>
<dbReference type="Gramene" id="OPUNC01G07030.2">
    <property type="protein sequence ID" value="OPUNC01G07030.2"/>
    <property type="gene ID" value="OPUNC01G07030"/>
</dbReference>
<keyword evidence="3" id="KW-0378">Hydrolase</keyword>
<evidence type="ECO:0000256" key="3">
    <source>
        <dbReference type="ARBA" id="ARBA00022801"/>
    </source>
</evidence>
<keyword evidence="7" id="KW-1185">Reference proteome</keyword>
<feature type="region of interest" description="Disordered" evidence="5">
    <location>
        <begin position="1"/>
        <end position="59"/>
    </location>
</feature>
<dbReference type="EnsemblPlants" id="OPUNC01G07030.2">
    <property type="protein sequence ID" value="OPUNC01G07030.2"/>
    <property type="gene ID" value="OPUNC01G07030"/>
</dbReference>
<evidence type="ECO:0008006" key="8">
    <source>
        <dbReference type="Google" id="ProtNLM"/>
    </source>
</evidence>
<dbReference type="GO" id="GO:0016788">
    <property type="term" value="F:hydrolase activity, acting on ester bonds"/>
    <property type="evidence" value="ECO:0007669"/>
    <property type="project" value="InterPro"/>
</dbReference>
<comment type="similarity">
    <text evidence="1">Belongs to the 'GDSL' lipolytic enzyme family.</text>
</comment>
<dbReference type="Proteomes" id="UP000026962">
    <property type="component" value="Chromosome 1"/>
</dbReference>
<organism evidence="6">
    <name type="scientific">Oryza punctata</name>
    <name type="common">Red rice</name>
    <dbReference type="NCBI Taxonomy" id="4537"/>
    <lineage>
        <taxon>Eukaryota</taxon>
        <taxon>Viridiplantae</taxon>
        <taxon>Streptophyta</taxon>
        <taxon>Embryophyta</taxon>
        <taxon>Tracheophyta</taxon>
        <taxon>Spermatophyta</taxon>
        <taxon>Magnoliopsida</taxon>
        <taxon>Liliopsida</taxon>
        <taxon>Poales</taxon>
        <taxon>Poaceae</taxon>
        <taxon>BOP clade</taxon>
        <taxon>Oryzoideae</taxon>
        <taxon>Oryzeae</taxon>
        <taxon>Oryzinae</taxon>
        <taxon>Oryza</taxon>
    </lineage>
</organism>
<evidence type="ECO:0000256" key="5">
    <source>
        <dbReference type="SAM" id="MobiDB-lite"/>
    </source>
</evidence>
<dbReference type="AlphaFoldDB" id="A0A0E0JFK1"/>